<sequence length="119" mass="13370">MDLEMWIGEETEGKCIEIAKPIIEALKRKGASAMGFVGFCWGVCSLKNDADKLYKKLTNLKQKNDAPKRHRRDGCLGICGRKVDIVDHYERRLGDIEDNVRLEQSSVEAKVFPSSIGNS</sequence>
<protein>
    <submittedName>
        <fullName evidence="2">CSC1-like protein</fullName>
    </submittedName>
</protein>
<evidence type="ECO:0000313" key="3">
    <source>
        <dbReference type="Proteomes" id="UP000743370"/>
    </source>
</evidence>
<accession>A0A8T0JRI7</accession>
<comment type="caution">
    <text evidence="2">The sequence shown here is derived from an EMBL/GenBank/DDBJ whole genome shotgun (WGS) entry which is preliminary data.</text>
</comment>
<reference evidence="2 3" key="1">
    <citation type="submission" date="2020-05" db="EMBL/GenBank/DDBJ databases">
        <title>Vigna angularis (adzuki bean) Var. LongXiaoDou No. 4 denovo assembly.</title>
        <authorList>
            <person name="Xiang H."/>
        </authorList>
    </citation>
    <scope>NUCLEOTIDE SEQUENCE [LARGE SCALE GENOMIC DNA]</scope>
    <source>
        <tissue evidence="2">Leaf</tissue>
    </source>
</reference>
<dbReference type="Pfam" id="PF14703">
    <property type="entry name" value="PHM7_cyt"/>
    <property type="match status" value="1"/>
</dbReference>
<feature type="domain" description="CSC1/OSCA1-like cytosolic" evidence="1">
    <location>
        <begin position="46"/>
        <end position="110"/>
    </location>
</feature>
<name>A0A8T0JRI7_PHAAN</name>
<dbReference type="Proteomes" id="UP000743370">
    <property type="component" value="Unassembled WGS sequence"/>
</dbReference>
<evidence type="ECO:0000259" key="1">
    <source>
        <dbReference type="Pfam" id="PF14703"/>
    </source>
</evidence>
<dbReference type="EMBL" id="JABFOF010000009">
    <property type="protein sequence ID" value="KAG2380714.1"/>
    <property type="molecule type" value="Genomic_DNA"/>
</dbReference>
<dbReference type="AlphaFoldDB" id="A0A8T0JRI7"/>
<organism evidence="2 3">
    <name type="scientific">Phaseolus angularis</name>
    <name type="common">Azuki bean</name>
    <name type="synonym">Vigna angularis</name>
    <dbReference type="NCBI Taxonomy" id="3914"/>
    <lineage>
        <taxon>Eukaryota</taxon>
        <taxon>Viridiplantae</taxon>
        <taxon>Streptophyta</taxon>
        <taxon>Embryophyta</taxon>
        <taxon>Tracheophyta</taxon>
        <taxon>Spermatophyta</taxon>
        <taxon>Magnoliopsida</taxon>
        <taxon>eudicotyledons</taxon>
        <taxon>Gunneridae</taxon>
        <taxon>Pentapetalae</taxon>
        <taxon>rosids</taxon>
        <taxon>fabids</taxon>
        <taxon>Fabales</taxon>
        <taxon>Fabaceae</taxon>
        <taxon>Papilionoideae</taxon>
        <taxon>50 kb inversion clade</taxon>
        <taxon>NPAAA clade</taxon>
        <taxon>indigoferoid/millettioid clade</taxon>
        <taxon>Phaseoleae</taxon>
        <taxon>Vigna</taxon>
    </lineage>
</organism>
<evidence type="ECO:0000313" key="2">
    <source>
        <dbReference type="EMBL" id="KAG2380714.1"/>
    </source>
</evidence>
<gene>
    <name evidence="2" type="ORF">HKW66_Vig0200860</name>
</gene>
<dbReference type="InterPro" id="IPR027815">
    <property type="entry name" value="CSC1/OSCA1-like_cyt"/>
</dbReference>
<proteinExistence type="predicted"/>